<gene>
    <name evidence="2" type="ORF">C8P70_1584</name>
</gene>
<organism evidence="2 3">
    <name type="scientific">Myroides indicus</name>
    <dbReference type="NCBI Taxonomy" id="1323422"/>
    <lineage>
        <taxon>Bacteria</taxon>
        <taxon>Pseudomonadati</taxon>
        <taxon>Bacteroidota</taxon>
        <taxon>Flavobacteriia</taxon>
        <taxon>Flavobacteriales</taxon>
        <taxon>Flavobacteriaceae</taxon>
        <taxon>Myroides</taxon>
    </lineage>
</organism>
<name>A0A4R7ELF2_9FLAO</name>
<evidence type="ECO:0000313" key="2">
    <source>
        <dbReference type="EMBL" id="TDS50503.1"/>
    </source>
</evidence>
<sequence>MKIKELKHQEDLPNDSKLKEVLIQFEKFIEELNNKNLPDKTIEIINKHIEDLNSSLLLDNAFKKLLIKRQNQIVKLLEKKHKLVPKNYYRNLWMTLGMSAIGLPIGVAFSVSIGNMGLLAIGVPVGMVIGFTLGLNMDKKALKEGRQLDVELKNII</sequence>
<evidence type="ECO:0000313" key="3">
    <source>
        <dbReference type="Proteomes" id="UP000295215"/>
    </source>
</evidence>
<evidence type="ECO:0000256" key="1">
    <source>
        <dbReference type="SAM" id="Phobius"/>
    </source>
</evidence>
<keyword evidence="1" id="KW-1133">Transmembrane helix</keyword>
<dbReference type="RefSeq" id="WP_166666238.1">
    <property type="nucleotide sequence ID" value="NZ_SOAG01000058.1"/>
</dbReference>
<dbReference type="Proteomes" id="UP000295215">
    <property type="component" value="Unassembled WGS sequence"/>
</dbReference>
<protein>
    <submittedName>
        <fullName evidence="2">Uncharacterized protein</fullName>
    </submittedName>
</protein>
<keyword evidence="1" id="KW-0472">Membrane</keyword>
<keyword evidence="1" id="KW-0812">Transmembrane</keyword>
<keyword evidence="3" id="KW-1185">Reference proteome</keyword>
<feature type="transmembrane region" description="Helical" evidence="1">
    <location>
        <begin position="92"/>
        <end position="111"/>
    </location>
</feature>
<reference evidence="2 3" key="1">
    <citation type="submission" date="2019-03" db="EMBL/GenBank/DDBJ databases">
        <title>Genomic Encyclopedia of Archaeal and Bacterial Type Strains, Phase II (KMG-II): from individual species to whole genera.</title>
        <authorList>
            <person name="Goeker M."/>
        </authorList>
    </citation>
    <scope>NUCLEOTIDE SEQUENCE [LARGE SCALE GENOMIC DNA]</scope>
    <source>
        <strain evidence="2 3">DSM 28213</strain>
    </source>
</reference>
<comment type="caution">
    <text evidence="2">The sequence shown here is derived from an EMBL/GenBank/DDBJ whole genome shotgun (WGS) entry which is preliminary data.</text>
</comment>
<dbReference type="AlphaFoldDB" id="A0A4R7ELF2"/>
<accession>A0A4R7ELF2</accession>
<proteinExistence type="predicted"/>
<dbReference type="EMBL" id="SOAG01000058">
    <property type="protein sequence ID" value="TDS50503.1"/>
    <property type="molecule type" value="Genomic_DNA"/>
</dbReference>
<feature type="transmembrane region" description="Helical" evidence="1">
    <location>
        <begin position="117"/>
        <end position="137"/>
    </location>
</feature>